<feature type="compositionally biased region" description="Low complexity" evidence="1">
    <location>
        <begin position="24"/>
        <end position="39"/>
    </location>
</feature>
<name>A0A6A6HB97_VIRVR</name>
<feature type="compositionally biased region" description="Polar residues" evidence="1">
    <location>
        <begin position="501"/>
        <end position="519"/>
    </location>
</feature>
<evidence type="ECO:0000256" key="1">
    <source>
        <dbReference type="SAM" id="MobiDB-lite"/>
    </source>
</evidence>
<keyword evidence="2" id="KW-1133">Transmembrane helix</keyword>
<evidence type="ECO:0000313" key="4">
    <source>
        <dbReference type="Proteomes" id="UP000800092"/>
    </source>
</evidence>
<sequence>MPQEPGNQDSVVRLATQNDQPINGAQIGAAARLNAANGGSQTTKDEAEVQDGSQRPVSDPDDGSCSTSNTSNTVSCSSTDSTLKRWGGTTRKGLLYLVGPATLIIAVLTLWPTIASNVDGETSEALALWTAKKDFLEYCADETQAATNPNCALAHNITLPPPPHFIDNVKRSLEHHVSSYVAILAHERQRFLNIAGSATAFTLVICFVLAACKRPRTYTPYDTPPTNHLSPDVHVHVSIPKSEVQGSEGMKRRRRKPISSAGGKTYELMHDSWESPKPTQQCKLTFHDSGMLTLAFGGRGELIYEINASPRNIAGCNLTWAQLNQFQLKLVFQRAQRYDMLTRNHLNRYDFWARDSSEAKEIVDRVVCLMADNATSQLLGSSALTQEQMLLDPFFLSSASDEDEEQPQNKMHPASGGSFPSLSGQEESPTNVGTEPEDVLDESSLASTTSEGKSMNPSHRDSGVKRFIPSWMIRRSLPQQPEQNGSSQHISDDDCAPQGSPAPSTETTLPWNVTEQVPSGESDGKNGFNAKSSNKLNKKPRTVRNTNSFFKDDAVETDHVNFRNSPIYTSRASSSDSVNFSDSLRTRIAGVRWRRQRTAVGKSPREEFPDPLLEYLEDLERHKMFLPKIEPDSLDVVRGDIRSVTIRGSGSFLRQSKQAKDGKASYS</sequence>
<feature type="compositionally biased region" description="Polar residues" evidence="1">
    <location>
        <begin position="1"/>
        <end position="23"/>
    </location>
</feature>
<feature type="compositionally biased region" description="Polar residues" evidence="1">
    <location>
        <begin position="479"/>
        <end position="489"/>
    </location>
</feature>
<evidence type="ECO:0000256" key="2">
    <source>
        <dbReference type="SAM" id="Phobius"/>
    </source>
</evidence>
<protein>
    <submittedName>
        <fullName evidence="3">Uncharacterized protein</fullName>
    </submittedName>
</protein>
<dbReference type="AlphaFoldDB" id="A0A6A6HB97"/>
<feature type="region of interest" description="Disordered" evidence="1">
    <location>
        <begin position="399"/>
        <end position="464"/>
    </location>
</feature>
<gene>
    <name evidence="3" type="ORF">EV356DRAFT_514407</name>
</gene>
<feature type="compositionally biased region" description="Polar residues" evidence="1">
    <location>
        <begin position="418"/>
        <end position="433"/>
    </location>
</feature>
<feature type="region of interest" description="Disordered" evidence="1">
    <location>
        <begin position="1"/>
        <end position="82"/>
    </location>
</feature>
<feature type="region of interest" description="Disordered" evidence="1">
    <location>
        <begin position="479"/>
        <end position="547"/>
    </location>
</feature>
<reference evidence="3" key="1">
    <citation type="journal article" date="2020" name="Stud. Mycol.">
        <title>101 Dothideomycetes genomes: a test case for predicting lifestyles and emergence of pathogens.</title>
        <authorList>
            <person name="Haridas S."/>
            <person name="Albert R."/>
            <person name="Binder M."/>
            <person name="Bloem J."/>
            <person name="Labutti K."/>
            <person name="Salamov A."/>
            <person name="Andreopoulos B."/>
            <person name="Baker S."/>
            <person name="Barry K."/>
            <person name="Bills G."/>
            <person name="Bluhm B."/>
            <person name="Cannon C."/>
            <person name="Castanera R."/>
            <person name="Culley D."/>
            <person name="Daum C."/>
            <person name="Ezra D."/>
            <person name="Gonzalez J."/>
            <person name="Henrissat B."/>
            <person name="Kuo A."/>
            <person name="Liang C."/>
            <person name="Lipzen A."/>
            <person name="Lutzoni F."/>
            <person name="Magnuson J."/>
            <person name="Mondo S."/>
            <person name="Nolan M."/>
            <person name="Ohm R."/>
            <person name="Pangilinan J."/>
            <person name="Park H.-J."/>
            <person name="Ramirez L."/>
            <person name="Alfaro M."/>
            <person name="Sun H."/>
            <person name="Tritt A."/>
            <person name="Yoshinaga Y."/>
            <person name="Zwiers L.-H."/>
            <person name="Turgeon B."/>
            <person name="Goodwin S."/>
            <person name="Spatafora J."/>
            <person name="Crous P."/>
            <person name="Grigoriev I."/>
        </authorList>
    </citation>
    <scope>NUCLEOTIDE SEQUENCE</scope>
    <source>
        <strain evidence="3">Tuck. ex Michener</strain>
    </source>
</reference>
<organism evidence="3 4">
    <name type="scientific">Viridothelium virens</name>
    <name type="common">Speckled blister lichen</name>
    <name type="synonym">Trypethelium virens</name>
    <dbReference type="NCBI Taxonomy" id="1048519"/>
    <lineage>
        <taxon>Eukaryota</taxon>
        <taxon>Fungi</taxon>
        <taxon>Dikarya</taxon>
        <taxon>Ascomycota</taxon>
        <taxon>Pezizomycotina</taxon>
        <taxon>Dothideomycetes</taxon>
        <taxon>Dothideomycetes incertae sedis</taxon>
        <taxon>Trypetheliales</taxon>
        <taxon>Trypetheliaceae</taxon>
        <taxon>Viridothelium</taxon>
    </lineage>
</organism>
<dbReference type="OrthoDB" id="3540466at2759"/>
<keyword evidence="2" id="KW-0812">Transmembrane</keyword>
<dbReference type="EMBL" id="ML991792">
    <property type="protein sequence ID" value="KAF2235322.1"/>
    <property type="molecule type" value="Genomic_DNA"/>
</dbReference>
<evidence type="ECO:0000313" key="3">
    <source>
        <dbReference type="EMBL" id="KAF2235322.1"/>
    </source>
</evidence>
<dbReference type="Proteomes" id="UP000800092">
    <property type="component" value="Unassembled WGS sequence"/>
</dbReference>
<feature type="compositionally biased region" description="Polar residues" evidence="1">
    <location>
        <begin position="444"/>
        <end position="457"/>
    </location>
</feature>
<proteinExistence type="predicted"/>
<feature type="transmembrane region" description="Helical" evidence="2">
    <location>
        <begin position="94"/>
        <end position="114"/>
    </location>
</feature>
<keyword evidence="2" id="KW-0472">Membrane</keyword>
<feature type="compositionally biased region" description="Low complexity" evidence="1">
    <location>
        <begin position="64"/>
        <end position="81"/>
    </location>
</feature>
<accession>A0A6A6HB97</accession>
<keyword evidence="4" id="KW-1185">Reference proteome</keyword>